<dbReference type="NCBIfam" id="TIGR00219">
    <property type="entry name" value="mreC"/>
    <property type="match status" value="1"/>
</dbReference>
<dbReference type="PANTHER" id="PTHR34138:SF1">
    <property type="entry name" value="CELL SHAPE-DETERMINING PROTEIN MREC"/>
    <property type="match status" value="1"/>
</dbReference>
<dbReference type="PIRSF" id="PIRSF038471">
    <property type="entry name" value="MreC"/>
    <property type="match status" value="1"/>
</dbReference>
<dbReference type="Pfam" id="PF04085">
    <property type="entry name" value="MreC"/>
    <property type="match status" value="1"/>
</dbReference>
<dbReference type="InterPro" id="IPR042175">
    <property type="entry name" value="Cell/Rod_MreC_2"/>
</dbReference>
<comment type="similarity">
    <text evidence="1 5">Belongs to the MreC family.</text>
</comment>
<dbReference type="Gene3D" id="2.40.10.340">
    <property type="entry name" value="Rod shape-determining protein MreC, domain 1"/>
    <property type="match status" value="1"/>
</dbReference>
<keyword evidence="3 5" id="KW-0133">Cell shape</keyword>
<evidence type="ECO:0000256" key="6">
    <source>
        <dbReference type="SAM" id="Coils"/>
    </source>
</evidence>
<dbReference type="PANTHER" id="PTHR34138">
    <property type="entry name" value="CELL SHAPE-DETERMINING PROTEIN MREC"/>
    <property type="match status" value="1"/>
</dbReference>
<gene>
    <name evidence="8" type="ORF">JOC48_002530</name>
</gene>
<evidence type="ECO:0000256" key="4">
    <source>
        <dbReference type="ARBA" id="ARBA00032089"/>
    </source>
</evidence>
<keyword evidence="6" id="KW-0175">Coiled coil</keyword>
<feature type="coiled-coil region" evidence="6">
    <location>
        <begin position="68"/>
        <end position="112"/>
    </location>
</feature>
<dbReference type="EMBL" id="JAFBDR010000013">
    <property type="protein sequence ID" value="MBM7572029.1"/>
    <property type="molecule type" value="Genomic_DNA"/>
</dbReference>
<sequence length="294" mass="33295">MSFFRRKRLFTILIGFIILVGLIGFSLRDRDDLSTFEQFLHDTVGWLQSIVHVPVEFTTSFFSNIDDIRNTYDENQILKSRLNEYKNLIYEVQELRQDNEDLRNILEKTESITDFRPIQSTVIARGPEQWFQQVKINRGKQDGVEANMAVITGKGMIGKVQSASQFSSTVLLLSGFDRTNRISAYVNSEELEDDVPGFIVGYDEESELLELELNEYDTKLKEGELVVSSGLGGVFPKGLEIGTIKEVSPDRYGLTQIAYVQPSADLNRLNHVIVVDRSIAQPDEIDGQSQEGGE</sequence>
<evidence type="ECO:0000256" key="1">
    <source>
        <dbReference type="ARBA" id="ARBA00009369"/>
    </source>
</evidence>
<dbReference type="Gene3D" id="1.20.5.490">
    <property type="entry name" value="Single helix bin"/>
    <property type="match status" value="1"/>
</dbReference>
<reference evidence="8 9" key="1">
    <citation type="submission" date="2021-01" db="EMBL/GenBank/DDBJ databases">
        <title>Genomic Encyclopedia of Type Strains, Phase IV (KMG-IV): sequencing the most valuable type-strain genomes for metagenomic binning, comparative biology and taxonomic classification.</title>
        <authorList>
            <person name="Goeker M."/>
        </authorList>
    </citation>
    <scope>NUCLEOTIDE SEQUENCE [LARGE SCALE GENOMIC DNA]</scope>
    <source>
        <strain evidence="8 9">DSM 23711</strain>
    </source>
</reference>
<accession>A0ABS2N1L4</accession>
<evidence type="ECO:0000313" key="9">
    <source>
        <dbReference type="Proteomes" id="UP001296943"/>
    </source>
</evidence>
<organism evidence="8 9">
    <name type="scientific">Aquibacillus albus</name>
    <dbReference type="NCBI Taxonomy" id="1168171"/>
    <lineage>
        <taxon>Bacteria</taxon>
        <taxon>Bacillati</taxon>
        <taxon>Bacillota</taxon>
        <taxon>Bacilli</taxon>
        <taxon>Bacillales</taxon>
        <taxon>Bacillaceae</taxon>
        <taxon>Aquibacillus</taxon>
    </lineage>
</organism>
<protein>
    <recommendedName>
        <fullName evidence="2 5">Cell shape-determining protein MreC</fullName>
    </recommendedName>
    <alternativeName>
        <fullName evidence="4 5">Cell shape protein MreC</fullName>
    </alternativeName>
</protein>
<dbReference type="InterPro" id="IPR055342">
    <property type="entry name" value="MreC_beta-barrel_core"/>
</dbReference>
<dbReference type="RefSeq" id="WP_204500146.1">
    <property type="nucleotide sequence ID" value="NZ_JAFBDR010000013.1"/>
</dbReference>
<feature type="domain" description="Rod shape-determining protein MreC beta-barrel core" evidence="7">
    <location>
        <begin position="122"/>
        <end position="275"/>
    </location>
</feature>
<dbReference type="Proteomes" id="UP001296943">
    <property type="component" value="Unassembled WGS sequence"/>
</dbReference>
<evidence type="ECO:0000256" key="2">
    <source>
        <dbReference type="ARBA" id="ARBA00013855"/>
    </source>
</evidence>
<dbReference type="Gene3D" id="2.40.10.350">
    <property type="entry name" value="Rod shape-determining protein MreC, domain 2"/>
    <property type="match status" value="1"/>
</dbReference>
<comment type="caution">
    <text evidence="8">The sequence shown here is derived from an EMBL/GenBank/DDBJ whole genome shotgun (WGS) entry which is preliminary data.</text>
</comment>
<comment type="function">
    <text evidence="5">Involved in formation and maintenance of cell shape.</text>
</comment>
<dbReference type="InterPro" id="IPR042177">
    <property type="entry name" value="Cell/Rod_1"/>
</dbReference>
<evidence type="ECO:0000256" key="5">
    <source>
        <dbReference type="PIRNR" id="PIRNR038471"/>
    </source>
</evidence>
<name>A0ABS2N1L4_9BACI</name>
<keyword evidence="9" id="KW-1185">Reference proteome</keyword>
<evidence type="ECO:0000256" key="3">
    <source>
        <dbReference type="ARBA" id="ARBA00022960"/>
    </source>
</evidence>
<dbReference type="InterPro" id="IPR007221">
    <property type="entry name" value="MreC"/>
</dbReference>
<proteinExistence type="inferred from homology"/>
<evidence type="ECO:0000313" key="8">
    <source>
        <dbReference type="EMBL" id="MBM7572029.1"/>
    </source>
</evidence>
<evidence type="ECO:0000259" key="7">
    <source>
        <dbReference type="Pfam" id="PF04085"/>
    </source>
</evidence>